<evidence type="ECO:0000313" key="5">
    <source>
        <dbReference type="Proteomes" id="UP000327157"/>
    </source>
</evidence>
<sequence>MANSQFVPACIMFIANIVIINFGAAIGRWLNGHCKLVQSSFKTLRVLPTNVSKDCKIRGRRNCPHSLLGGIKFYLGGSPNFLLALVCNVGGAGEVVDVKVKGLSTGWIQMTRNWGQNWQTGGGLEGKSLSFQVTTGDRRAVESLNFVPANWQ</sequence>
<dbReference type="PANTHER" id="PTHR31867">
    <property type="entry name" value="EXPANSIN-A15"/>
    <property type="match status" value="1"/>
</dbReference>
<reference evidence="5" key="2">
    <citation type="submission" date="2019-10" db="EMBL/GenBank/DDBJ databases">
        <title>A de novo genome assembly of a pear dwarfing rootstock.</title>
        <authorList>
            <person name="Wang F."/>
            <person name="Wang J."/>
            <person name="Li S."/>
            <person name="Zhang Y."/>
            <person name="Fang M."/>
            <person name="Ma L."/>
            <person name="Zhao Y."/>
            <person name="Jiang S."/>
        </authorList>
    </citation>
    <scope>NUCLEOTIDE SEQUENCE [LARGE SCALE GENOMIC DNA]</scope>
</reference>
<reference evidence="4 5" key="1">
    <citation type="submission" date="2019-09" db="EMBL/GenBank/DDBJ databases">
        <authorList>
            <person name="Ou C."/>
        </authorList>
    </citation>
    <scope>NUCLEOTIDE SEQUENCE [LARGE SCALE GENOMIC DNA]</scope>
    <source>
        <strain evidence="4">S2</strain>
        <tissue evidence="4">Leaf</tissue>
    </source>
</reference>
<accession>A0A5N5GS35</accession>
<comment type="caution">
    <text evidence="4">The sequence shown here is derived from an EMBL/GenBank/DDBJ whole genome shotgun (WGS) entry which is preliminary data.</text>
</comment>
<dbReference type="PRINTS" id="PR01226">
    <property type="entry name" value="EXPANSIN"/>
</dbReference>
<dbReference type="PROSITE" id="PS50843">
    <property type="entry name" value="EXPANSIN_CBD"/>
    <property type="match status" value="1"/>
</dbReference>
<comment type="function">
    <text evidence="1">Causes loosening and extension of plant cell walls by disrupting non-covalent bonding between cellulose microfibrils and matrix glucans. No enzymatic activity has been found.</text>
</comment>
<keyword evidence="1" id="KW-0961">Cell wall biogenesis/degradation</keyword>
<dbReference type="InterPro" id="IPR036749">
    <property type="entry name" value="Expansin_CBD_sf"/>
</dbReference>
<dbReference type="GO" id="GO:0009664">
    <property type="term" value="P:plant-type cell wall organization"/>
    <property type="evidence" value="ECO:0007669"/>
    <property type="project" value="InterPro"/>
</dbReference>
<evidence type="ECO:0000256" key="1">
    <source>
        <dbReference type="RuleBase" id="RU365023"/>
    </source>
</evidence>
<dbReference type="OrthoDB" id="5823761at2759"/>
<keyword evidence="2" id="KW-1133">Transmembrane helix</keyword>
<dbReference type="InterPro" id="IPR002963">
    <property type="entry name" value="Expansin"/>
</dbReference>
<comment type="similarity">
    <text evidence="1">Belongs to the expansin family. Expansin A subfamily.</text>
</comment>
<keyword evidence="1" id="KW-0134">Cell wall</keyword>
<keyword evidence="2" id="KW-0812">Transmembrane</keyword>
<dbReference type="EMBL" id="SMOL01000401">
    <property type="protein sequence ID" value="KAB2618108.1"/>
    <property type="molecule type" value="Genomic_DNA"/>
</dbReference>
<keyword evidence="1" id="KW-0964">Secreted</keyword>
<dbReference type="AlphaFoldDB" id="A0A5N5GS35"/>
<organism evidence="4 5">
    <name type="scientific">Pyrus ussuriensis x Pyrus communis</name>
    <dbReference type="NCBI Taxonomy" id="2448454"/>
    <lineage>
        <taxon>Eukaryota</taxon>
        <taxon>Viridiplantae</taxon>
        <taxon>Streptophyta</taxon>
        <taxon>Embryophyta</taxon>
        <taxon>Tracheophyta</taxon>
        <taxon>Spermatophyta</taxon>
        <taxon>Magnoliopsida</taxon>
        <taxon>eudicotyledons</taxon>
        <taxon>Gunneridae</taxon>
        <taxon>Pentapetalae</taxon>
        <taxon>rosids</taxon>
        <taxon>fabids</taxon>
        <taxon>Rosales</taxon>
        <taxon>Rosaceae</taxon>
        <taxon>Amygdaloideae</taxon>
        <taxon>Maleae</taxon>
        <taxon>Pyrus</taxon>
    </lineage>
</organism>
<protein>
    <recommendedName>
        <fullName evidence="1">Expansin</fullName>
    </recommendedName>
</protein>
<evidence type="ECO:0000259" key="3">
    <source>
        <dbReference type="PROSITE" id="PS50843"/>
    </source>
</evidence>
<keyword evidence="2" id="KW-0472">Membrane</keyword>
<feature type="transmembrane region" description="Helical" evidence="2">
    <location>
        <begin position="6"/>
        <end position="30"/>
    </location>
</feature>
<keyword evidence="5" id="KW-1185">Reference proteome</keyword>
<comment type="subcellular location">
    <subcellularLocation>
        <location evidence="1">Secreted</location>
        <location evidence="1">Cell wall</location>
    </subcellularLocation>
    <subcellularLocation>
        <location evidence="1">Membrane</location>
        <topology evidence="1">Peripheral membrane protein</topology>
    </subcellularLocation>
</comment>
<evidence type="ECO:0000256" key="2">
    <source>
        <dbReference type="SAM" id="Phobius"/>
    </source>
</evidence>
<reference evidence="4 5" key="3">
    <citation type="submission" date="2019-11" db="EMBL/GenBank/DDBJ databases">
        <title>A de novo genome assembly of a pear dwarfing rootstock.</title>
        <authorList>
            <person name="Wang F."/>
            <person name="Wang J."/>
            <person name="Li S."/>
            <person name="Zhang Y."/>
            <person name="Fang M."/>
            <person name="Ma L."/>
            <person name="Zhao Y."/>
            <person name="Jiang S."/>
        </authorList>
    </citation>
    <scope>NUCLEOTIDE SEQUENCE [LARGE SCALE GENOMIC DNA]</scope>
    <source>
        <strain evidence="4">S2</strain>
        <tissue evidence="4">Leaf</tissue>
    </source>
</reference>
<dbReference type="Proteomes" id="UP000327157">
    <property type="component" value="Chromosome 15"/>
</dbReference>
<proteinExistence type="inferred from homology"/>
<dbReference type="SUPFAM" id="SSF49590">
    <property type="entry name" value="PHL pollen allergen"/>
    <property type="match status" value="1"/>
</dbReference>
<dbReference type="Gene3D" id="2.60.40.760">
    <property type="entry name" value="Expansin, cellulose-binding-like domain"/>
    <property type="match status" value="1"/>
</dbReference>
<evidence type="ECO:0000313" key="4">
    <source>
        <dbReference type="EMBL" id="KAB2618108.1"/>
    </source>
</evidence>
<dbReference type="Pfam" id="PF01357">
    <property type="entry name" value="Expansin_C"/>
    <property type="match status" value="1"/>
</dbReference>
<gene>
    <name evidence="4" type="ORF">D8674_013977</name>
</gene>
<dbReference type="InterPro" id="IPR007117">
    <property type="entry name" value="Expansin_CBD"/>
</dbReference>
<dbReference type="GO" id="GO:0016020">
    <property type="term" value="C:membrane"/>
    <property type="evidence" value="ECO:0007669"/>
    <property type="project" value="UniProtKB-SubCell"/>
</dbReference>
<feature type="domain" description="Expansin-like CBD" evidence="3">
    <location>
        <begin position="80"/>
        <end position="152"/>
    </location>
</feature>
<name>A0A5N5GS35_9ROSA</name>